<dbReference type="Proteomes" id="UP000887565">
    <property type="component" value="Unplaced"/>
</dbReference>
<dbReference type="WBParaSite" id="nRc.2.0.1.t39889-RA">
    <property type="protein sequence ID" value="nRc.2.0.1.t39889-RA"/>
    <property type="gene ID" value="nRc.2.0.1.g39889"/>
</dbReference>
<accession>A0A915KN58</accession>
<organism evidence="1 2">
    <name type="scientific">Romanomermis culicivorax</name>
    <name type="common">Nematode worm</name>
    <dbReference type="NCBI Taxonomy" id="13658"/>
    <lineage>
        <taxon>Eukaryota</taxon>
        <taxon>Metazoa</taxon>
        <taxon>Ecdysozoa</taxon>
        <taxon>Nematoda</taxon>
        <taxon>Enoplea</taxon>
        <taxon>Dorylaimia</taxon>
        <taxon>Mermithida</taxon>
        <taxon>Mermithoidea</taxon>
        <taxon>Mermithidae</taxon>
        <taxon>Romanomermis</taxon>
    </lineage>
</organism>
<evidence type="ECO:0000313" key="2">
    <source>
        <dbReference type="WBParaSite" id="nRc.2.0.1.t39889-RA"/>
    </source>
</evidence>
<dbReference type="AlphaFoldDB" id="A0A915KN58"/>
<name>A0A915KN58_ROMCU</name>
<sequence>MVFWMTGVRSFDFNFFGNDAAGYDAKKSVTTSEMDMREVLSLLNIKSAHEIKRTFMVFAAFLLF</sequence>
<reference evidence="2" key="1">
    <citation type="submission" date="2022-11" db="UniProtKB">
        <authorList>
            <consortium name="WormBaseParasite"/>
        </authorList>
    </citation>
    <scope>IDENTIFICATION</scope>
</reference>
<proteinExistence type="predicted"/>
<keyword evidence="1" id="KW-1185">Reference proteome</keyword>
<protein>
    <submittedName>
        <fullName evidence="2">Uncharacterized protein</fullName>
    </submittedName>
</protein>
<evidence type="ECO:0000313" key="1">
    <source>
        <dbReference type="Proteomes" id="UP000887565"/>
    </source>
</evidence>